<evidence type="ECO:0000256" key="3">
    <source>
        <dbReference type="ARBA" id="ARBA00022685"/>
    </source>
</evidence>
<comment type="caution">
    <text evidence="9">The sequence shown here is derived from an EMBL/GenBank/DDBJ whole genome shotgun (WGS) entry which is preliminary data.</text>
</comment>
<dbReference type="InterPro" id="IPR022352">
    <property type="entry name" value="Ins/IGF/rlx"/>
</dbReference>
<organism evidence="9 10">
    <name type="scientific">Lucilia cuprina</name>
    <name type="common">Green bottle fly</name>
    <name type="synonym">Australian sheep blowfly</name>
    <dbReference type="NCBI Taxonomy" id="7375"/>
    <lineage>
        <taxon>Eukaryota</taxon>
        <taxon>Metazoa</taxon>
        <taxon>Ecdysozoa</taxon>
        <taxon>Arthropoda</taxon>
        <taxon>Hexapoda</taxon>
        <taxon>Insecta</taxon>
        <taxon>Pterygota</taxon>
        <taxon>Neoptera</taxon>
        <taxon>Endopterygota</taxon>
        <taxon>Diptera</taxon>
        <taxon>Brachycera</taxon>
        <taxon>Muscomorpha</taxon>
        <taxon>Oestroidea</taxon>
        <taxon>Calliphoridae</taxon>
        <taxon>Luciliinae</taxon>
        <taxon>Lucilia</taxon>
    </lineage>
</organism>
<feature type="signal peptide" evidence="7">
    <location>
        <begin position="1"/>
        <end position="18"/>
    </location>
</feature>
<sequence length="122" mass="13718">MKLLCLFVLIAAIYEANASTKRLCGPVLAQVLESVCINGYNSIKTKKSVPMVHNDLDVLDNYNEIEGEDNALAAKHSFLDDLLMVDRISSMAKTRRRRNLFGIYDECCVKGCTFDELTSYCK</sequence>
<evidence type="ECO:0000259" key="8">
    <source>
        <dbReference type="SMART" id="SM00078"/>
    </source>
</evidence>
<dbReference type="AlphaFoldDB" id="A0A0L0BQK7"/>
<reference evidence="9 10" key="1">
    <citation type="journal article" date="2015" name="Nat. Commun.">
        <title>Lucilia cuprina genome unlocks parasitic fly biology to underpin future interventions.</title>
        <authorList>
            <person name="Anstead C.A."/>
            <person name="Korhonen P.K."/>
            <person name="Young N.D."/>
            <person name="Hall R.S."/>
            <person name="Jex A.R."/>
            <person name="Murali S.C."/>
            <person name="Hughes D.S."/>
            <person name="Lee S.F."/>
            <person name="Perry T."/>
            <person name="Stroehlein A.J."/>
            <person name="Ansell B.R."/>
            <person name="Breugelmans B."/>
            <person name="Hofmann A."/>
            <person name="Qu J."/>
            <person name="Dugan S."/>
            <person name="Lee S.L."/>
            <person name="Chao H."/>
            <person name="Dinh H."/>
            <person name="Han Y."/>
            <person name="Doddapaneni H.V."/>
            <person name="Worley K.C."/>
            <person name="Muzny D.M."/>
            <person name="Ioannidis P."/>
            <person name="Waterhouse R.M."/>
            <person name="Zdobnov E.M."/>
            <person name="James P.J."/>
            <person name="Bagnall N.H."/>
            <person name="Kotze A.C."/>
            <person name="Gibbs R.A."/>
            <person name="Richards S."/>
            <person name="Batterham P."/>
            <person name="Gasser R.B."/>
        </authorList>
    </citation>
    <scope>NUCLEOTIDE SEQUENCE [LARGE SCALE GENOMIC DNA]</scope>
    <source>
        <strain evidence="9 10">LS</strain>
        <tissue evidence="9">Full body</tissue>
    </source>
</reference>
<gene>
    <name evidence="9" type="ORF">FF38_04495</name>
</gene>
<dbReference type="SUPFAM" id="SSF56994">
    <property type="entry name" value="Insulin-like"/>
    <property type="match status" value="1"/>
</dbReference>
<dbReference type="InterPro" id="IPR016179">
    <property type="entry name" value="Insulin-like"/>
</dbReference>
<evidence type="ECO:0000256" key="4">
    <source>
        <dbReference type="ARBA" id="ARBA00022729"/>
    </source>
</evidence>
<dbReference type="Gene3D" id="1.10.100.10">
    <property type="entry name" value="Insulin-like"/>
    <property type="match status" value="1"/>
</dbReference>
<evidence type="ECO:0000256" key="5">
    <source>
        <dbReference type="ARBA" id="ARBA00023157"/>
    </source>
</evidence>
<dbReference type="InterPro" id="IPR036438">
    <property type="entry name" value="Insulin-like_sf"/>
</dbReference>
<comment type="subunit">
    <text evidence="2">Heterodimer of a B chain and an A chain linked by two disulfide bonds.</text>
</comment>
<evidence type="ECO:0000256" key="6">
    <source>
        <dbReference type="RuleBase" id="RU000406"/>
    </source>
</evidence>
<evidence type="ECO:0000256" key="1">
    <source>
        <dbReference type="ARBA" id="ARBA00009034"/>
    </source>
</evidence>
<name>A0A0L0BQK7_LUCCU</name>
<dbReference type="PROSITE" id="PS00262">
    <property type="entry name" value="INSULIN"/>
    <property type="match status" value="1"/>
</dbReference>
<keyword evidence="5" id="KW-1015">Disulfide bond</keyword>
<comment type="similarity">
    <text evidence="1 6">Belongs to the insulin family.</text>
</comment>
<evidence type="ECO:0000256" key="2">
    <source>
        <dbReference type="ARBA" id="ARBA00011207"/>
    </source>
</evidence>
<feature type="domain" description="Insulin-like" evidence="8">
    <location>
        <begin position="21"/>
        <end position="121"/>
    </location>
</feature>
<keyword evidence="6" id="KW-0964">Secreted</keyword>
<keyword evidence="4 7" id="KW-0732">Signal</keyword>
<dbReference type="GO" id="GO:0005576">
    <property type="term" value="C:extracellular region"/>
    <property type="evidence" value="ECO:0007669"/>
    <property type="project" value="UniProtKB-SubCell"/>
</dbReference>
<dbReference type="InterPro" id="IPR022353">
    <property type="entry name" value="Insulin_CS"/>
</dbReference>
<dbReference type="STRING" id="7375.A0A0L0BQK7"/>
<dbReference type="SMART" id="SM00078">
    <property type="entry name" value="IlGF"/>
    <property type="match status" value="1"/>
</dbReference>
<dbReference type="GO" id="GO:0005179">
    <property type="term" value="F:hormone activity"/>
    <property type="evidence" value="ECO:0007669"/>
    <property type="project" value="InterPro"/>
</dbReference>
<evidence type="ECO:0000313" key="9">
    <source>
        <dbReference type="EMBL" id="KNC22332.1"/>
    </source>
</evidence>
<dbReference type="OMA" id="VYDECCV"/>
<dbReference type="Pfam" id="PF00049">
    <property type="entry name" value="Insulin"/>
    <property type="match status" value="1"/>
</dbReference>
<comment type="subcellular location">
    <subcellularLocation>
        <location evidence="6">Secreted</location>
    </subcellularLocation>
</comment>
<keyword evidence="3" id="KW-0165">Cleavage on pair of basic residues</keyword>
<proteinExistence type="inferred from homology"/>
<dbReference type="OrthoDB" id="10019596at2759"/>
<protein>
    <recommendedName>
        <fullName evidence="8">Insulin-like domain-containing protein</fullName>
    </recommendedName>
</protein>
<evidence type="ECO:0000256" key="7">
    <source>
        <dbReference type="SAM" id="SignalP"/>
    </source>
</evidence>
<evidence type="ECO:0000313" key="10">
    <source>
        <dbReference type="Proteomes" id="UP000037069"/>
    </source>
</evidence>
<dbReference type="Proteomes" id="UP000037069">
    <property type="component" value="Unassembled WGS sequence"/>
</dbReference>
<dbReference type="PANTHER" id="PTHR13647:SF4">
    <property type="entry name" value="INSULIN-LIKE PEPTIDE 1-RELATED"/>
    <property type="match status" value="1"/>
</dbReference>
<dbReference type="CDD" id="cd04366">
    <property type="entry name" value="IlGF_insulin_bombyxin_like"/>
    <property type="match status" value="1"/>
</dbReference>
<accession>A0A0L0BQK7</accession>
<dbReference type="EMBL" id="JRES01001516">
    <property type="protein sequence ID" value="KNC22332.1"/>
    <property type="molecule type" value="Genomic_DNA"/>
</dbReference>
<dbReference type="PRINTS" id="PR00276">
    <property type="entry name" value="INSULINFAMLY"/>
</dbReference>
<dbReference type="PANTHER" id="PTHR13647">
    <property type="entry name" value="INSULIN-LIKE PEPTIDE 2-RELATED"/>
    <property type="match status" value="1"/>
</dbReference>
<feature type="chain" id="PRO_5005534922" description="Insulin-like domain-containing protein" evidence="7">
    <location>
        <begin position="19"/>
        <end position="122"/>
    </location>
</feature>
<keyword evidence="10" id="KW-1185">Reference proteome</keyword>